<name>A0A261F9S1_9BIFI</name>
<accession>A0A261F9S1</accession>
<dbReference type="Proteomes" id="UP000228976">
    <property type="component" value="Unassembled WGS sequence"/>
</dbReference>
<comment type="caution">
    <text evidence="1">The sequence shown here is derived from an EMBL/GenBank/DDBJ whole genome shotgun (WGS) entry which is preliminary data.</text>
</comment>
<sequence length="66" mass="7525">MLTWCDAIEVMRDGQPFQRTRGVEPAVLLPFLYDTPVAKKFPQIISPLTPAFRLYDAVLGCETRLK</sequence>
<gene>
    <name evidence="1" type="ORF">AEAE_0360</name>
</gene>
<dbReference type="EMBL" id="MWWU01000002">
    <property type="protein sequence ID" value="OZG55872.1"/>
    <property type="molecule type" value="Genomic_DNA"/>
</dbReference>
<protein>
    <submittedName>
        <fullName evidence="1">Uncharacterized protein</fullName>
    </submittedName>
</protein>
<dbReference type="AlphaFoldDB" id="A0A261F9S1"/>
<evidence type="ECO:0000313" key="1">
    <source>
        <dbReference type="EMBL" id="OZG55872.1"/>
    </source>
</evidence>
<evidence type="ECO:0000313" key="2">
    <source>
        <dbReference type="Proteomes" id="UP000228976"/>
    </source>
</evidence>
<reference evidence="1 2" key="1">
    <citation type="journal article" date="2017" name="BMC Genomics">
        <title>Comparative genomic and phylogenomic analyses of the Bifidobacteriaceae family.</title>
        <authorList>
            <person name="Lugli G.A."/>
            <person name="Milani C."/>
            <person name="Turroni F."/>
            <person name="Duranti S."/>
            <person name="Mancabelli L."/>
            <person name="Mangifesta M."/>
            <person name="Ferrario C."/>
            <person name="Modesto M."/>
            <person name="Mattarelli P."/>
            <person name="Jiri K."/>
            <person name="van Sinderen D."/>
            <person name="Ventura M."/>
        </authorList>
    </citation>
    <scope>NUCLEOTIDE SEQUENCE [LARGE SCALE GENOMIC DNA]</scope>
    <source>
        <strain evidence="1 2">LMG 21773</strain>
    </source>
</reference>
<keyword evidence="2" id="KW-1185">Reference proteome</keyword>
<proteinExistence type="predicted"/>
<organism evidence="1 2">
    <name type="scientific">Aeriscardovia aeriphila</name>
    <dbReference type="NCBI Taxonomy" id="218139"/>
    <lineage>
        <taxon>Bacteria</taxon>
        <taxon>Bacillati</taxon>
        <taxon>Actinomycetota</taxon>
        <taxon>Actinomycetes</taxon>
        <taxon>Bifidobacteriales</taxon>
        <taxon>Bifidobacteriaceae</taxon>
        <taxon>Aeriscardovia</taxon>
    </lineage>
</organism>